<dbReference type="Proteomes" id="UP000822626">
    <property type="component" value="Segment"/>
</dbReference>
<organism evidence="1 2">
    <name type="scientific">Mycobacterium phage Jung</name>
    <dbReference type="NCBI Taxonomy" id="2742107"/>
    <lineage>
        <taxon>Viruses</taxon>
        <taxon>Duplodnaviria</taxon>
        <taxon>Heunggongvirae</taxon>
        <taxon>Uroviricota</taxon>
        <taxon>Caudoviricetes</taxon>
        <taxon>Pclasvirinae</taxon>
        <taxon>Fishburnevirus</taxon>
        <taxon>Fishburnevirus jung</taxon>
    </lineage>
</organism>
<reference evidence="1 2" key="1">
    <citation type="submission" date="2020-05" db="EMBL/GenBank/DDBJ databases">
        <authorList>
            <person name="Abdela F."/>
            <person name="Strong C."/>
            <person name="Regner K."/>
            <person name="Tsourkas P.K."/>
            <person name="Garlena R.A."/>
            <person name="Russell D.A."/>
            <person name="Pope W.H."/>
            <person name="Jacobs-Sera D."/>
            <person name="Hatfull G.F."/>
        </authorList>
    </citation>
    <scope>NUCLEOTIDE SEQUENCE [LARGE SCALE GENOMIC DNA]</scope>
</reference>
<keyword evidence="2" id="KW-1185">Reference proteome</keyword>
<evidence type="ECO:0000313" key="2">
    <source>
        <dbReference type="Proteomes" id="UP000822626"/>
    </source>
</evidence>
<dbReference type="KEGG" id="vg:60336183"/>
<gene>
    <name evidence="1" type="primary">61</name>
    <name evidence="1" type="ORF">SEA_JUNG_61</name>
</gene>
<name>A0AAE7F8Z6_9CAUD</name>
<accession>A0AAE7F8Z6</accession>
<dbReference type="GeneID" id="60336183"/>
<proteinExistence type="predicted"/>
<dbReference type="EMBL" id="MT498061">
    <property type="protein sequence ID" value="QKY80217.1"/>
    <property type="molecule type" value="Genomic_DNA"/>
</dbReference>
<evidence type="ECO:0000313" key="1">
    <source>
        <dbReference type="EMBL" id="QKY80217.1"/>
    </source>
</evidence>
<protein>
    <submittedName>
        <fullName evidence="1">Uncharacterized protein</fullName>
    </submittedName>
</protein>
<dbReference type="RefSeq" id="YP_009964472.1">
    <property type="nucleotide sequence ID" value="NC_051730.1"/>
</dbReference>
<sequence length="42" mass="4603">MPVPAPTICAAPTDRVLDELDHIDDNPAPGWAPRILLGRWPD</sequence>